<keyword evidence="2" id="KW-1185">Reference proteome</keyword>
<feature type="non-terminal residue" evidence="1">
    <location>
        <position position="1"/>
    </location>
</feature>
<sequence>KIMHYQDRDLLNAFYFAMQNKKIRKLYAINPSIYKENEVKNNIIKFDDDSPPYCWEGSVAFVESK</sequence>
<dbReference type="EMBL" id="JYHA01000039">
    <property type="protein sequence ID" value="KKB96629.1"/>
    <property type="molecule type" value="Genomic_DNA"/>
</dbReference>
<comment type="caution">
    <text evidence="1">The sequence shown here is derived from an EMBL/GenBank/DDBJ whole genome shotgun (WGS) entry which is preliminary data.</text>
</comment>
<protein>
    <submittedName>
        <fullName evidence="1">Uncharacterized protein</fullName>
    </submittedName>
</protein>
<proteinExistence type="predicted"/>
<reference evidence="1 2" key="1">
    <citation type="submission" date="2015-02" db="EMBL/GenBank/DDBJ databases">
        <title>Single cell genomics of a rare environmental alphaproteobacterium provides unique insights into Rickettsiaceae evolution.</title>
        <authorList>
            <person name="Martijn J."/>
            <person name="Schulz F."/>
            <person name="Zaremba-Niedzwiedzka K."/>
            <person name="Viklund J."/>
            <person name="Stepanauskas R."/>
            <person name="Andersson S.G.E."/>
            <person name="Horn M."/>
            <person name="Guy L."/>
            <person name="Ettema T.J.G."/>
        </authorList>
    </citation>
    <scope>NUCLEOTIDE SEQUENCE [LARGE SCALE GENOMIC DNA]</scope>
    <source>
        <strain evidence="1 2">SCGC AAA041-L04</strain>
    </source>
</reference>
<organism evidence="1 2">
    <name type="scientific">Candidatus Arcanibacter lacustris</name>
    <dbReference type="NCBI Taxonomy" id="1607817"/>
    <lineage>
        <taxon>Bacteria</taxon>
        <taxon>Pseudomonadati</taxon>
        <taxon>Pseudomonadota</taxon>
        <taxon>Alphaproteobacteria</taxon>
        <taxon>Rickettsiales</taxon>
        <taxon>Candidatus Arcanibacter</taxon>
    </lineage>
</organism>
<dbReference type="AlphaFoldDB" id="A0A0F5MPW1"/>
<evidence type="ECO:0000313" key="1">
    <source>
        <dbReference type="EMBL" id="KKB96629.1"/>
    </source>
</evidence>
<evidence type="ECO:0000313" key="2">
    <source>
        <dbReference type="Proteomes" id="UP000033358"/>
    </source>
</evidence>
<dbReference type="Proteomes" id="UP000033358">
    <property type="component" value="Unassembled WGS sequence"/>
</dbReference>
<name>A0A0F5MPW1_9RICK</name>
<accession>A0A0F5MPW1</accession>
<gene>
    <name evidence="1" type="ORF">SZ25_00277</name>
</gene>